<dbReference type="InterPro" id="IPR056078">
    <property type="entry name" value="DUF7661"/>
</dbReference>
<dbReference type="EMBL" id="JACHKZ010000032">
    <property type="protein sequence ID" value="MBB6579550.1"/>
    <property type="molecule type" value="Genomic_DNA"/>
</dbReference>
<protein>
    <recommendedName>
        <fullName evidence="1">DUF7661 domain-containing protein</fullName>
    </recommendedName>
</protein>
<gene>
    <name evidence="2" type="ORF">HNP33_003664</name>
</gene>
<name>A0ABR6RK48_9BURK</name>
<comment type="caution">
    <text evidence="2">The sequence shown here is derived from an EMBL/GenBank/DDBJ whole genome shotgun (WGS) entry which is preliminary data.</text>
</comment>
<sequence>MRFCIYTRVVDVERQGDAWQVMAVGSDGKRRPAGFVIPDFVEEHELVQYLEDLFHESASPTNGDVRRLD</sequence>
<evidence type="ECO:0000313" key="2">
    <source>
        <dbReference type="EMBL" id="MBB6579550.1"/>
    </source>
</evidence>
<proteinExistence type="predicted"/>
<accession>A0ABR6RK48</accession>
<dbReference type="RefSeq" id="WP_233464593.1">
    <property type="nucleotide sequence ID" value="NZ_JACHKZ010000032.1"/>
</dbReference>
<evidence type="ECO:0000259" key="1">
    <source>
        <dbReference type="Pfam" id="PF24697"/>
    </source>
</evidence>
<evidence type="ECO:0000313" key="3">
    <source>
        <dbReference type="Proteomes" id="UP000562492"/>
    </source>
</evidence>
<feature type="domain" description="DUF7661" evidence="1">
    <location>
        <begin position="1"/>
        <end position="68"/>
    </location>
</feature>
<organism evidence="2 3">
    <name type="scientific">Comamonas odontotermitis</name>
    <dbReference type="NCBI Taxonomy" id="379895"/>
    <lineage>
        <taxon>Bacteria</taxon>
        <taxon>Pseudomonadati</taxon>
        <taxon>Pseudomonadota</taxon>
        <taxon>Betaproteobacteria</taxon>
        <taxon>Burkholderiales</taxon>
        <taxon>Comamonadaceae</taxon>
        <taxon>Comamonas</taxon>
    </lineage>
</organism>
<keyword evidence="3" id="KW-1185">Reference proteome</keyword>
<dbReference type="Proteomes" id="UP000562492">
    <property type="component" value="Unassembled WGS sequence"/>
</dbReference>
<dbReference type="Pfam" id="PF24697">
    <property type="entry name" value="DUF7661"/>
    <property type="match status" value="1"/>
</dbReference>
<reference evidence="2 3" key="1">
    <citation type="submission" date="2020-08" db="EMBL/GenBank/DDBJ databases">
        <title>Functional genomics of gut bacteria from endangered species of beetles.</title>
        <authorList>
            <person name="Carlos-Shanley C."/>
        </authorList>
    </citation>
    <scope>NUCLEOTIDE SEQUENCE [LARGE SCALE GENOMIC DNA]</scope>
    <source>
        <strain evidence="2 3">S00124</strain>
    </source>
</reference>